<accession>M0K451</accession>
<reference evidence="1 2" key="1">
    <citation type="journal article" date="2014" name="PLoS Genet.">
        <title>Phylogenetically driven sequencing of extremely halophilic archaea reveals strategies for static and dynamic osmo-response.</title>
        <authorList>
            <person name="Becker E.A."/>
            <person name="Seitzer P.M."/>
            <person name="Tritt A."/>
            <person name="Larsen D."/>
            <person name="Krusor M."/>
            <person name="Yao A.I."/>
            <person name="Wu D."/>
            <person name="Madern D."/>
            <person name="Eisen J.A."/>
            <person name="Darling A.E."/>
            <person name="Facciotti M.T."/>
        </authorList>
    </citation>
    <scope>NUCLEOTIDE SEQUENCE [LARGE SCALE GENOMIC DNA]</scope>
    <source>
        <strain evidence="1 2">ATCC 33799</strain>
    </source>
</reference>
<proteinExistence type="predicted"/>
<gene>
    <name evidence="1" type="ORF">C435_15067</name>
</gene>
<evidence type="ECO:0000313" key="2">
    <source>
        <dbReference type="Proteomes" id="UP000011687"/>
    </source>
</evidence>
<keyword evidence="2" id="KW-1185">Reference proteome</keyword>
<name>M0K451_9EURY</name>
<feature type="non-terminal residue" evidence="1">
    <location>
        <position position="93"/>
    </location>
</feature>
<evidence type="ECO:0000313" key="1">
    <source>
        <dbReference type="EMBL" id="EMA14914.1"/>
    </source>
</evidence>
<dbReference type="Proteomes" id="UP000011687">
    <property type="component" value="Unassembled WGS sequence"/>
</dbReference>
<dbReference type="AlphaFoldDB" id="M0K451"/>
<comment type="caution">
    <text evidence="1">The sequence shown here is derived from an EMBL/GenBank/DDBJ whole genome shotgun (WGS) entry which is preliminary data.</text>
</comment>
<dbReference type="EMBL" id="AOLS01000071">
    <property type="protein sequence ID" value="EMA14914.1"/>
    <property type="molecule type" value="Genomic_DNA"/>
</dbReference>
<organism evidence="1 2">
    <name type="scientific">Haloarcula marismortui ATCC 33799</name>
    <dbReference type="NCBI Taxonomy" id="662475"/>
    <lineage>
        <taxon>Archaea</taxon>
        <taxon>Methanobacteriati</taxon>
        <taxon>Methanobacteriota</taxon>
        <taxon>Stenosarchaea group</taxon>
        <taxon>Halobacteria</taxon>
        <taxon>Halobacteriales</taxon>
        <taxon>Haloarculaceae</taxon>
        <taxon>Haloarcula</taxon>
    </lineage>
</organism>
<protein>
    <submittedName>
        <fullName evidence="1">Putative transposase</fullName>
    </submittedName>
</protein>
<sequence>MSKISRFTSKVVQLAKNAVGERGEVAAPEGGGGFAEYAVVSLHCLRVYLQKSYREALDLLSEMPQILGEIGLDAADLPDHSTLVKRFDRIKTA</sequence>